<feature type="compositionally biased region" description="Basic and acidic residues" evidence="1">
    <location>
        <begin position="212"/>
        <end position="224"/>
    </location>
</feature>
<feature type="compositionally biased region" description="Polar residues" evidence="1">
    <location>
        <begin position="791"/>
        <end position="802"/>
    </location>
</feature>
<name>A0A8J8P2I3_HALGN</name>
<feature type="compositionally biased region" description="Low complexity" evidence="1">
    <location>
        <begin position="803"/>
        <end position="817"/>
    </location>
</feature>
<keyword evidence="3" id="KW-1185">Reference proteome</keyword>
<reference evidence="2" key="1">
    <citation type="submission" date="2019-06" db="EMBL/GenBank/DDBJ databases">
        <authorList>
            <person name="Zheng W."/>
        </authorList>
    </citation>
    <scope>NUCLEOTIDE SEQUENCE</scope>
    <source>
        <strain evidence="2">QDHG01</strain>
    </source>
</reference>
<evidence type="ECO:0000256" key="1">
    <source>
        <dbReference type="SAM" id="MobiDB-lite"/>
    </source>
</evidence>
<dbReference type="AlphaFoldDB" id="A0A8J8P2I3"/>
<accession>A0A8J8P2I3</accession>
<comment type="caution">
    <text evidence="2">The sequence shown here is derived from an EMBL/GenBank/DDBJ whole genome shotgun (WGS) entry which is preliminary data.</text>
</comment>
<feature type="region of interest" description="Disordered" evidence="1">
    <location>
        <begin position="151"/>
        <end position="170"/>
    </location>
</feature>
<evidence type="ECO:0000313" key="3">
    <source>
        <dbReference type="Proteomes" id="UP000785679"/>
    </source>
</evidence>
<feature type="compositionally biased region" description="Low complexity" evidence="1">
    <location>
        <begin position="108"/>
        <end position="119"/>
    </location>
</feature>
<feature type="region of interest" description="Disordered" evidence="1">
    <location>
        <begin position="25"/>
        <end position="47"/>
    </location>
</feature>
<feature type="region of interest" description="Disordered" evidence="1">
    <location>
        <begin position="779"/>
        <end position="817"/>
    </location>
</feature>
<feature type="compositionally biased region" description="Low complexity" evidence="1">
    <location>
        <begin position="728"/>
        <end position="740"/>
    </location>
</feature>
<feature type="region of interest" description="Disordered" evidence="1">
    <location>
        <begin position="712"/>
        <end position="740"/>
    </location>
</feature>
<proteinExistence type="predicted"/>
<dbReference type="EMBL" id="RRYP01002533">
    <property type="protein sequence ID" value="TNV84670.1"/>
    <property type="molecule type" value="Genomic_DNA"/>
</dbReference>
<gene>
    <name evidence="2" type="ORF">FGO68_gene1097</name>
</gene>
<dbReference type="Proteomes" id="UP000785679">
    <property type="component" value="Unassembled WGS sequence"/>
</dbReference>
<feature type="compositionally biased region" description="Basic and acidic residues" evidence="1">
    <location>
        <begin position="688"/>
        <end position="697"/>
    </location>
</feature>
<organism evidence="2 3">
    <name type="scientific">Halteria grandinella</name>
    <dbReference type="NCBI Taxonomy" id="5974"/>
    <lineage>
        <taxon>Eukaryota</taxon>
        <taxon>Sar</taxon>
        <taxon>Alveolata</taxon>
        <taxon>Ciliophora</taxon>
        <taxon>Intramacronucleata</taxon>
        <taxon>Spirotrichea</taxon>
        <taxon>Stichotrichia</taxon>
        <taxon>Sporadotrichida</taxon>
        <taxon>Halteriidae</taxon>
        <taxon>Halteria</taxon>
    </lineage>
</organism>
<feature type="region of interest" description="Disordered" evidence="1">
    <location>
        <begin position="187"/>
        <end position="224"/>
    </location>
</feature>
<evidence type="ECO:0000313" key="2">
    <source>
        <dbReference type="EMBL" id="TNV84670.1"/>
    </source>
</evidence>
<feature type="region of interest" description="Disordered" evidence="1">
    <location>
        <begin position="274"/>
        <end position="307"/>
    </location>
</feature>
<feature type="region of interest" description="Disordered" evidence="1">
    <location>
        <begin position="672"/>
        <end position="697"/>
    </location>
</feature>
<feature type="region of interest" description="Disordered" evidence="1">
    <location>
        <begin position="329"/>
        <end position="349"/>
    </location>
</feature>
<feature type="compositionally biased region" description="Polar residues" evidence="1">
    <location>
        <begin position="674"/>
        <end position="685"/>
    </location>
</feature>
<protein>
    <submittedName>
        <fullName evidence="2">Uncharacterized protein</fullName>
    </submittedName>
</protein>
<sequence length="817" mass="89621">MELSLLTGVKIFLTIFDDQVYQIPGQQQQQTPSTPGGGNAVDPDGSVENQQGAKLIQYQSDPIEAFKEINLKKITSEEKYSNNDYYKTFGNEDDNDDEEFKEHSVAASSVQPSRQVSVRNVRRQDSVATSVANKHPDGFNRTQSTPAIKAGGQNLHNQISPGGKKGGADTSNFEAVLSATLGVQPSSQLMSTGSGAAQVPDSDFNASNLQKRQRDDTKPSKDDLAISEGVQSFGKGFIGGNDNIANKRLKKQDNYEDDMQARNSLLDAQLLLDGGNNFKEPERPNQGNNTNMSFGGGFSRTTSGHGLYDHRVPSFRELHAQLIEAGGTTQQQVGGNGGGFGRSTSERSVTGISVPAMKTEPRDTQGDRYNQQASKPTTHILTAGGLTHQISNELISIPQPAMENYAVQSQYLAAHAQQQQAQSQQPQAILAPQGFGPHQILSMSTSQIPGAPQQFYILQPVASPYFNMGGPQALQMVAAPYPAPTAQGQPQYITTMPTKIEGTGKKDANGGAQQSAFKAYQNPFMHIQSAQREGNQGNSDQNSLEEKIQNKNGDEGHNKDQQRQEEQPQIHLNLANVGGQTISQQNRLFSDFFTRRDDFGFSSRQGSGDIFGGMVLPPANQPNFFSRQQQQQQQTPQYIIGATGQALTNQQIQQQRQQIHAQMQHPQFDEKKLLQSQQAHNTQAQGRAGHEANEDPEYDNKAKFEKFMHDLLMDENPNPPTEKPPQEKPQQQVLQQQPQQQVQNLQYFGGANAQQSNTQGGGAQNYPLIVATGNVTGQNNTTPGSVFLLQPKQQQSTEQNPIQGHVQQNYQHQNHHQ</sequence>
<feature type="compositionally biased region" description="Low complexity" evidence="1">
    <location>
        <begin position="25"/>
        <end position="34"/>
    </location>
</feature>
<feature type="region of interest" description="Disordered" evidence="1">
    <location>
        <begin position="108"/>
        <end position="127"/>
    </location>
</feature>